<keyword evidence="2 5" id="KW-0012">Acyltransferase</keyword>
<comment type="caution">
    <text evidence="5">The sequence shown here is derived from an EMBL/GenBank/DDBJ whole genome shotgun (WGS) entry which is preliminary data.</text>
</comment>
<name>A0ABV4N8I3_9VIBR</name>
<accession>A0ABV4N8I3</accession>
<evidence type="ECO:0000256" key="2">
    <source>
        <dbReference type="ARBA" id="ARBA00023315"/>
    </source>
</evidence>
<keyword evidence="1 5" id="KW-0808">Transferase</keyword>
<reference evidence="5 6" key="1">
    <citation type="journal article" date="2024" name="ISME J.">
        <title>Tailless and filamentous prophages are predominant in marine Vibrio.</title>
        <authorList>
            <person name="Steensen K."/>
            <person name="Seneca J."/>
            <person name="Bartlau N."/>
            <person name="Yu X.A."/>
            <person name="Hussain F.A."/>
            <person name="Polz M.F."/>
        </authorList>
    </citation>
    <scope>NUCLEOTIDE SEQUENCE [LARGE SCALE GENOMIC DNA]</scope>
    <source>
        <strain evidence="5 6">10N.222.51.A1</strain>
    </source>
</reference>
<dbReference type="EMBL" id="JBFRUW010000008">
    <property type="protein sequence ID" value="MFA0567692.1"/>
    <property type="molecule type" value="Genomic_DNA"/>
</dbReference>
<protein>
    <submittedName>
        <fullName evidence="5">GNAT family N-acetyltransferase</fullName>
        <ecNumber evidence="5">2.3.1.-</ecNumber>
    </submittedName>
</protein>
<evidence type="ECO:0000313" key="6">
    <source>
        <dbReference type="Proteomes" id="UP001570417"/>
    </source>
</evidence>
<feature type="domain" description="N-acetyltransferase" evidence="4">
    <location>
        <begin position="3"/>
        <end position="163"/>
    </location>
</feature>
<dbReference type="EC" id="2.3.1.-" evidence="5"/>
<dbReference type="CDD" id="cd04301">
    <property type="entry name" value="NAT_SF"/>
    <property type="match status" value="1"/>
</dbReference>
<organism evidence="5 6">
    <name type="scientific">Vibrio gallaecicus</name>
    <dbReference type="NCBI Taxonomy" id="552386"/>
    <lineage>
        <taxon>Bacteria</taxon>
        <taxon>Pseudomonadati</taxon>
        <taxon>Pseudomonadota</taxon>
        <taxon>Gammaproteobacteria</taxon>
        <taxon>Vibrionales</taxon>
        <taxon>Vibrionaceae</taxon>
        <taxon>Vibrio</taxon>
    </lineage>
</organism>
<sequence>MEVIIRPAQVSDAQGLCDLYSQPKAQRETLQLPNSSPKLWIDRLSNIPTGVYSYVAEVDGKIVGNIGFQQNQRPRNQHMASFGMGVHDDFSGLGIGSRLLETVIELADNWLNVHRIHIEAHCDNERAIALYKKFGFEIEGEAKDNSFRDGEFVNTYYLARIRPSK</sequence>
<evidence type="ECO:0000313" key="5">
    <source>
        <dbReference type="EMBL" id="MFA0567692.1"/>
    </source>
</evidence>
<dbReference type="GO" id="GO:0016746">
    <property type="term" value="F:acyltransferase activity"/>
    <property type="evidence" value="ECO:0007669"/>
    <property type="project" value="UniProtKB-KW"/>
</dbReference>
<dbReference type="Proteomes" id="UP001570417">
    <property type="component" value="Unassembled WGS sequence"/>
</dbReference>
<dbReference type="PANTHER" id="PTHR43792:SF8">
    <property type="entry name" value="[RIBOSOMAL PROTEIN US5]-ALANINE N-ACETYLTRANSFERASE"/>
    <property type="match status" value="1"/>
</dbReference>
<dbReference type="InterPro" id="IPR016181">
    <property type="entry name" value="Acyl_CoA_acyltransferase"/>
</dbReference>
<proteinExistence type="inferred from homology"/>
<dbReference type="InterPro" id="IPR000182">
    <property type="entry name" value="GNAT_dom"/>
</dbReference>
<comment type="similarity">
    <text evidence="3">Belongs to the acetyltransferase family. RimJ subfamily.</text>
</comment>
<dbReference type="PROSITE" id="PS51186">
    <property type="entry name" value="GNAT"/>
    <property type="match status" value="1"/>
</dbReference>
<dbReference type="RefSeq" id="WP_273293501.1">
    <property type="nucleotide sequence ID" value="NZ_JBFRUW010000008.1"/>
</dbReference>
<dbReference type="Gene3D" id="3.40.630.30">
    <property type="match status" value="1"/>
</dbReference>
<dbReference type="SUPFAM" id="SSF55729">
    <property type="entry name" value="Acyl-CoA N-acyltransferases (Nat)"/>
    <property type="match status" value="1"/>
</dbReference>
<dbReference type="PANTHER" id="PTHR43792">
    <property type="entry name" value="GNAT FAMILY, PUTATIVE (AFU_ORTHOLOGUE AFUA_3G00765)-RELATED-RELATED"/>
    <property type="match status" value="1"/>
</dbReference>
<evidence type="ECO:0000256" key="1">
    <source>
        <dbReference type="ARBA" id="ARBA00022679"/>
    </source>
</evidence>
<keyword evidence="6" id="KW-1185">Reference proteome</keyword>
<evidence type="ECO:0000259" key="4">
    <source>
        <dbReference type="PROSITE" id="PS51186"/>
    </source>
</evidence>
<gene>
    <name evidence="5" type="ORF">AB4566_05320</name>
</gene>
<dbReference type="Pfam" id="PF00583">
    <property type="entry name" value="Acetyltransf_1"/>
    <property type="match status" value="1"/>
</dbReference>
<dbReference type="InterPro" id="IPR051531">
    <property type="entry name" value="N-acetyltransferase"/>
</dbReference>
<evidence type="ECO:0000256" key="3">
    <source>
        <dbReference type="ARBA" id="ARBA00038502"/>
    </source>
</evidence>